<dbReference type="CDD" id="cd01009">
    <property type="entry name" value="PBP2_YfhD_N"/>
    <property type="match status" value="1"/>
</dbReference>
<feature type="chain" id="PRO_5005809923" evidence="5">
    <location>
        <begin position="22"/>
        <end position="473"/>
    </location>
</feature>
<keyword evidence="3 5" id="KW-0732">Signal</keyword>
<evidence type="ECO:0000256" key="5">
    <source>
        <dbReference type="SAM" id="SignalP"/>
    </source>
</evidence>
<dbReference type="Pfam" id="PF01464">
    <property type="entry name" value="SLT"/>
    <property type="match status" value="1"/>
</dbReference>
<evidence type="ECO:0000256" key="4">
    <source>
        <dbReference type="ARBA" id="ARBA00023237"/>
    </source>
</evidence>
<dbReference type="Gene3D" id="3.40.190.10">
    <property type="entry name" value="Periplasmic binding protein-like II"/>
    <property type="match status" value="2"/>
</dbReference>
<feature type="signal peptide" evidence="5">
    <location>
        <begin position="1"/>
        <end position="21"/>
    </location>
</feature>
<dbReference type="InterPro" id="IPR008258">
    <property type="entry name" value="Transglycosylase_SLT_dom_1"/>
</dbReference>
<evidence type="ECO:0000313" key="7">
    <source>
        <dbReference type="EMBL" id="CTQ77697.1"/>
    </source>
</evidence>
<comment type="similarity">
    <text evidence="2">Belongs to the virb1 family.</text>
</comment>
<keyword evidence="7" id="KW-0456">Lyase</keyword>
<keyword evidence="8" id="KW-1185">Reference proteome</keyword>
<feature type="domain" description="Solute-binding protein family 3/N-terminal" evidence="6">
    <location>
        <begin position="48"/>
        <end position="288"/>
    </location>
</feature>
<reference evidence="8" key="1">
    <citation type="submission" date="2015-07" db="EMBL/GenBank/DDBJ databases">
        <authorList>
            <person name="Rodrigo-Torres Lidia"/>
            <person name="Arahal R.David."/>
        </authorList>
    </citation>
    <scope>NUCLEOTIDE SEQUENCE [LARGE SCALE GENOMIC DNA]</scope>
    <source>
        <strain evidence="8">CECT 5112</strain>
    </source>
</reference>
<accession>A0A0M7ASS7</accession>
<evidence type="ECO:0000259" key="6">
    <source>
        <dbReference type="SMART" id="SM00062"/>
    </source>
</evidence>
<protein>
    <submittedName>
        <fullName evidence="7">Membrane-bound lytic murein transglycosylase F</fullName>
        <ecNumber evidence="7">4.2.2.-</ecNumber>
    </submittedName>
</protein>
<evidence type="ECO:0000256" key="1">
    <source>
        <dbReference type="ARBA" id="ARBA00004339"/>
    </source>
</evidence>
<evidence type="ECO:0000256" key="2">
    <source>
        <dbReference type="ARBA" id="ARBA00009387"/>
    </source>
</evidence>
<dbReference type="EC" id="4.2.2.-" evidence="7"/>
<dbReference type="GO" id="GO:0016829">
    <property type="term" value="F:lyase activity"/>
    <property type="evidence" value="ECO:0007669"/>
    <property type="project" value="UniProtKB-KW"/>
</dbReference>
<dbReference type="EMBL" id="CXWD01000041">
    <property type="protein sequence ID" value="CTQ77697.1"/>
    <property type="molecule type" value="Genomic_DNA"/>
</dbReference>
<dbReference type="CDD" id="cd13403">
    <property type="entry name" value="MLTF-like"/>
    <property type="match status" value="1"/>
</dbReference>
<sequence length="473" mass="53090">MILRCLFAGMIAIASIAPAQALERGDQLVRAVQEPFLGDFDEMKQDKVVRALISYSLTDYFISDGEEHGLAVEFLRAFDTHINKGIKKETDKIAVVLIPTRRDRLLPDLVEGKGDMVVANLTVTPDRLESVDFADPLHTGVNEVLVTAAAGEKPMSVEDMAGMDIHVRASSSYFESLVQLNETLAAKNLDQIKISEISEFFEDEDLLEMVDTGLIQATIVDDYTADLWAPVFKNLVVHETAPLREDAEIAWAIRKDSPLMKAEVDGFMKTAKVGTELGNILTKRYFSDTNRIVNPKVEAYQEKLEQLMVLFDEMGKKYNIDPYLLAAQAFQESRFNNNAKSRVGAVGIMQLLPSTAKDKSVNIKNFRELEGNIEAGAKYNRFVADTYFPEEDIPEFQKILFVLASYNAGPNRVARVRKTASDPNTWFDSVEWEVAKAAGVEPVKYVKNIYTYYVAFKEFAAFDEARAKLTDEQ</sequence>
<evidence type="ECO:0000256" key="3">
    <source>
        <dbReference type="ARBA" id="ARBA00022729"/>
    </source>
</evidence>
<proteinExistence type="inferred from homology"/>
<dbReference type="Proteomes" id="UP000053235">
    <property type="component" value="Unassembled WGS sequence"/>
</dbReference>
<dbReference type="STRING" id="388408.LAX5112_05018"/>
<dbReference type="SUPFAM" id="SSF53850">
    <property type="entry name" value="Periplasmic binding protein-like II"/>
    <property type="match status" value="1"/>
</dbReference>
<dbReference type="Gene3D" id="1.10.530.10">
    <property type="match status" value="1"/>
</dbReference>
<keyword evidence="4" id="KW-0472">Membrane</keyword>
<dbReference type="Pfam" id="PF00497">
    <property type="entry name" value="SBP_bac_3"/>
    <property type="match status" value="1"/>
</dbReference>
<evidence type="ECO:0000313" key="8">
    <source>
        <dbReference type="Proteomes" id="UP000053235"/>
    </source>
</evidence>
<comment type="subcellular location">
    <subcellularLocation>
        <location evidence="1">Cell outer membrane</location>
        <topology evidence="1">Peripheral membrane protein</topology>
    </subcellularLocation>
</comment>
<dbReference type="PANTHER" id="PTHR35936">
    <property type="entry name" value="MEMBRANE-BOUND LYTIC MUREIN TRANSGLYCOSYLASE F"/>
    <property type="match status" value="1"/>
</dbReference>
<dbReference type="SUPFAM" id="SSF53955">
    <property type="entry name" value="Lysozyme-like"/>
    <property type="match status" value="1"/>
</dbReference>
<dbReference type="InterPro" id="IPR023346">
    <property type="entry name" value="Lysozyme-like_dom_sf"/>
</dbReference>
<dbReference type="GO" id="GO:0009279">
    <property type="term" value="C:cell outer membrane"/>
    <property type="evidence" value="ECO:0007669"/>
    <property type="project" value="UniProtKB-SubCell"/>
</dbReference>
<dbReference type="AlphaFoldDB" id="A0A0M7ASS7"/>
<name>A0A0M7ASS7_9HYPH</name>
<dbReference type="OrthoDB" id="9815002at2"/>
<dbReference type="InterPro" id="IPR001638">
    <property type="entry name" value="Solute-binding_3/MltF_N"/>
</dbReference>
<gene>
    <name evidence="7" type="primary">mltF_2</name>
    <name evidence="7" type="ORF">LAX5112_05018</name>
</gene>
<dbReference type="RefSeq" id="WP_055674140.1">
    <property type="nucleotide sequence ID" value="NZ_CXWD01000041.1"/>
</dbReference>
<organism evidence="7 8">
    <name type="scientific">Roseibium alexandrii</name>
    <dbReference type="NCBI Taxonomy" id="388408"/>
    <lineage>
        <taxon>Bacteria</taxon>
        <taxon>Pseudomonadati</taxon>
        <taxon>Pseudomonadota</taxon>
        <taxon>Alphaproteobacteria</taxon>
        <taxon>Hyphomicrobiales</taxon>
        <taxon>Stappiaceae</taxon>
        <taxon>Roseibium</taxon>
    </lineage>
</organism>
<dbReference type="SMART" id="SM00062">
    <property type="entry name" value="PBPb"/>
    <property type="match status" value="1"/>
</dbReference>
<keyword evidence="4" id="KW-0998">Cell outer membrane</keyword>